<organism evidence="2 3">
    <name type="scientific">Vespula germanica</name>
    <name type="common">German yellow jacket</name>
    <name type="synonym">Paravespula germanica</name>
    <dbReference type="NCBI Taxonomy" id="30212"/>
    <lineage>
        <taxon>Eukaryota</taxon>
        <taxon>Metazoa</taxon>
        <taxon>Ecdysozoa</taxon>
        <taxon>Arthropoda</taxon>
        <taxon>Hexapoda</taxon>
        <taxon>Insecta</taxon>
        <taxon>Pterygota</taxon>
        <taxon>Neoptera</taxon>
        <taxon>Endopterygota</taxon>
        <taxon>Hymenoptera</taxon>
        <taxon>Apocrita</taxon>
        <taxon>Aculeata</taxon>
        <taxon>Vespoidea</taxon>
        <taxon>Vespidae</taxon>
        <taxon>Vespinae</taxon>
        <taxon>Vespula</taxon>
    </lineage>
</organism>
<evidence type="ECO:0000313" key="2">
    <source>
        <dbReference type="EMBL" id="KAF7386350.1"/>
    </source>
</evidence>
<dbReference type="Proteomes" id="UP000617340">
    <property type="component" value="Unassembled WGS sequence"/>
</dbReference>
<dbReference type="AlphaFoldDB" id="A0A834JE36"/>
<reference evidence="2" key="1">
    <citation type="journal article" date="2020" name="G3 (Bethesda)">
        <title>High-Quality Assemblies for Three Invasive Social Wasps from the &lt;i&gt;Vespula&lt;/i&gt; Genus.</title>
        <authorList>
            <person name="Harrop T.W.R."/>
            <person name="Guhlin J."/>
            <person name="McLaughlin G.M."/>
            <person name="Permina E."/>
            <person name="Stockwell P."/>
            <person name="Gilligan J."/>
            <person name="Le Lec M.F."/>
            <person name="Gruber M.A.M."/>
            <person name="Quinn O."/>
            <person name="Lovegrove M."/>
            <person name="Duncan E.J."/>
            <person name="Remnant E.J."/>
            <person name="Van Eeckhoven J."/>
            <person name="Graham B."/>
            <person name="Knapp R.A."/>
            <person name="Langford K.W."/>
            <person name="Kronenberg Z."/>
            <person name="Press M.O."/>
            <person name="Eacker S.M."/>
            <person name="Wilson-Rankin E.E."/>
            <person name="Purcell J."/>
            <person name="Lester P.J."/>
            <person name="Dearden P.K."/>
        </authorList>
    </citation>
    <scope>NUCLEOTIDE SEQUENCE</scope>
    <source>
        <strain evidence="2">Linc-1</strain>
    </source>
</reference>
<feature type="region of interest" description="Disordered" evidence="1">
    <location>
        <begin position="31"/>
        <end position="54"/>
    </location>
</feature>
<accession>A0A834JE36</accession>
<proteinExistence type="predicted"/>
<evidence type="ECO:0000313" key="3">
    <source>
        <dbReference type="Proteomes" id="UP000617340"/>
    </source>
</evidence>
<evidence type="ECO:0000256" key="1">
    <source>
        <dbReference type="SAM" id="MobiDB-lite"/>
    </source>
</evidence>
<gene>
    <name evidence="2" type="ORF">HZH68_013482</name>
</gene>
<keyword evidence="3" id="KW-1185">Reference proteome</keyword>
<comment type="caution">
    <text evidence="2">The sequence shown here is derived from an EMBL/GenBank/DDBJ whole genome shotgun (WGS) entry which is preliminary data.</text>
</comment>
<name>A0A834JE36_VESGE</name>
<sequence length="102" mass="11809">MQYNAVGHMILAVTSIRFKGDLVFEILTCKNEEDEAEEEKEEEEKEEEEEEEEGYTFLIARTALRLLSAVQARRNSLQGRYNGISHQDRKTASWVAPRPFSD</sequence>
<feature type="compositionally biased region" description="Acidic residues" evidence="1">
    <location>
        <begin position="32"/>
        <end position="54"/>
    </location>
</feature>
<protein>
    <submittedName>
        <fullName evidence="2">Uncharacterized protein</fullName>
    </submittedName>
</protein>
<dbReference type="EMBL" id="JACSDZ010000015">
    <property type="protein sequence ID" value="KAF7386350.1"/>
    <property type="molecule type" value="Genomic_DNA"/>
</dbReference>